<dbReference type="EMBL" id="BOOH01000023">
    <property type="protein sequence ID" value="GIH76979.1"/>
    <property type="molecule type" value="Genomic_DNA"/>
</dbReference>
<name>A0A8J3RL82_9ACTN</name>
<organism evidence="2 3">
    <name type="scientific">Planobispora longispora</name>
    <dbReference type="NCBI Taxonomy" id="28887"/>
    <lineage>
        <taxon>Bacteria</taxon>
        <taxon>Bacillati</taxon>
        <taxon>Actinomycetota</taxon>
        <taxon>Actinomycetes</taxon>
        <taxon>Streptosporangiales</taxon>
        <taxon>Streptosporangiaceae</taxon>
        <taxon>Planobispora</taxon>
    </lineage>
</organism>
<evidence type="ECO:0000313" key="2">
    <source>
        <dbReference type="EMBL" id="GIH76979.1"/>
    </source>
</evidence>
<dbReference type="Gene3D" id="3.30.750.24">
    <property type="entry name" value="STAS domain"/>
    <property type="match status" value="1"/>
</dbReference>
<dbReference type="InterPro" id="IPR036513">
    <property type="entry name" value="STAS_dom_sf"/>
</dbReference>
<gene>
    <name evidence="2" type="ORF">Plo01_34080</name>
</gene>
<dbReference type="CDD" id="cd07043">
    <property type="entry name" value="STAS_anti-anti-sigma_factors"/>
    <property type="match status" value="1"/>
</dbReference>
<accession>A0A8J3RL82</accession>
<dbReference type="RefSeq" id="WP_203891542.1">
    <property type="nucleotide sequence ID" value="NZ_BOOH01000023.1"/>
</dbReference>
<proteinExistence type="predicted"/>
<sequence>MDREMELPGNRSFESGDSTPGELVLYQDQRLRIARCGGFAGCTLKISGQVDAVNSAALSRILAEEGRECDGLVIDIGQVTFIDVSGLRVLAASRHAPPCRAHLHGMPSHVERLLTMVGRAQAIPGEASPEPLP</sequence>
<dbReference type="InterPro" id="IPR002645">
    <property type="entry name" value="STAS_dom"/>
</dbReference>
<evidence type="ECO:0000313" key="3">
    <source>
        <dbReference type="Proteomes" id="UP000616724"/>
    </source>
</evidence>
<keyword evidence="3" id="KW-1185">Reference proteome</keyword>
<comment type="caution">
    <text evidence="2">The sequence shown here is derived from an EMBL/GenBank/DDBJ whole genome shotgun (WGS) entry which is preliminary data.</text>
</comment>
<evidence type="ECO:0000259" key="1">
    <source>
        <dbReference type="PROSITE" id="PS50801"/>
    </source>
</evidence>
<dbReference type="InterPro" id="IPR058548">
    <property type="entry name" value="MlaB-like_STAS"/>
</dbReference>
<dbReference type="AlphaFoldDB" id="A0A8J3RL82"/>
<dbReference type="Pfam" id="PF13466">
    <property type="entry name" value="STAS_2"/>
    <property type="match status" value="1"/>
</dbReference>
<reference evidence="2 3" key="1">
    <citation type="submission" date="2021-01" db="EMBL/GenBank/DDBJ databases">
        <title>Whole genome shotgun sequence of Planobispora longispora NBRC 13918.</title>
        <authorList>
            <person name="Komaki H."/>
            <person name="Tamura T."/>
        </authorList>
    </citation>
    <scope>NUCLEOTIDE SEQUENCE [LARGE SCALE GENOMIC DNA]</scope>
    <source>
        <strain evidence="2 3">NBRC 13918</strain>
    </source>
</reference>
<dbReference type="SUPFAM" id="SSF52091">
    <property type="entry name" value="SpoIIaa-like"/>
    <property type="match status" value="1"/>
</dbReference>
<dbReference type="Proteomes" id="UP000616724">
    <property type="component" value="Unassembled WGS sequence"/>
</dbReference>
<feature type="domain" description="STAS" evidence="1">
    <location>
        <begin position="44"/>
        <end position="133"/>
    </location>
</feature>
<dbReference type="PROSITE" id="PS50801">
    <property type="entry name" value="STAS"/>
    <property type="match status" value="1"/>
</dbReference>
<protein>
    <recommendedName>
        <fullName evidence="1">STAS domain-containing protein</fullName>
    </recommendedName>
</protein>